<evidence type="ECO:0000313" key="2">
    <source>
        <dbReference type="Proteomes" id="UP000003835"/>
    </source>
</evidence>
<protein>
    <submittedName>
        <fullName evidence="1">Uncharacterized protein</fullName>
    </submittedName>
</protein>
<name>B4W3T1_9CYAN</name>
<organism evidence="1 2">
    <name type="scientific">Coleofasciculus chthonoplastes PCC 7420</name>
    <dbReference type="NCBI Taxonomy" id="118168"/>
    <lineage>
        <taxon>Bacteria</taxon>
        <taxon>Bacillati</taxon>
        <taxon>Cyanobacteriota</taxon>
        <taxon>Cyanophyceae</taxon>
        <taxon>Coleofasciculales</taxon>
        <taxon>Coleofasciculaceae</taxon>
        <taxon>Coleofasciculus</taxon>
    </lineage>
</organism>
<dbReference type="eggNOG" id="ENOG5033G8Y">
    <property type="taxonomic scope" value="Bacteria"/>
</dbReference>
<dbReference type="AlphaFoldDB" id="B4W3T1"/>
<evidence type="ECO:0000313" key="1">
    <source>
        <dbReference type="EMBL" id="EDX71184.1"/>
    </source>
</evidence>
<accession>B4W3T1</accession>
<dbReference type="HOGENOM" id="CLU_1903092_0_0_3"/>
<proteinExistence type="predicted"/>
<dbReference type="Proteomes" id="UP000003835">
    <property type="component" value="Unassembled WGS sequence"/>
</dbReference>
<dbReference type="OrthoDB" id="8451229at2"/>
<reference evidence="1 2" key="1">
    <citation type="submission" date="2008-07" db="EMBL/GenBank/DDBJ databases">
        <authorList>
            <person name="Tandeau de Marsac N."/>
            <person name="Ferriera S."/>
            <person name="Johnson J."/>
            <person name="Kravitz S."/>
            <person name="Beeson K."/>
            <person name="Sutton G."/>
            <person name="Rogers Y.-H."/>
            <person name="Friedman R."/>
            <person name="Frazier M."/>
            <person name="Venter J.C."/>
        </authorList>
    </citation>
    <scope>NUCLEOTIDE SEQUENCE [LARGE SCALE GENOMIC DNA]</scope>
    <source>
        <strain evidence="1 2">PCC 7420</strain>
    </source>
</reference>
<keyword evidence="2" id="KW-1185">Reference proteome</keyword>
<dbReference type="RefSeq" id="WP_006105916.1">
    <property type="nucleotide sequence ID" value="NZ_DS989875.1"/>
</dbReference>
<gene>
    <name evidence="1" type="ORF">MC7420_2745</name>
</gene>
<sequence length="133" mass="15664">MSLDKLTALIKLLEEILPDTQATLTKYQHDPDFAEEIDSLFQILSTKKPSPAKKRRTRRRTSAFDPVELYHQKGEKHLREQLQQLEVEQLKDMIAEHGMDSSRRAMRWKKRDRLMELIVQTASCRARKGDAFR</sequence>
<dbReference type="STRING" id="118168.MC7420_2745"/>
<dbReference type="EMBL" id="DS989875">
    <property type="protein sequence ID" value="EDX71184.1"/>
    <property type="molecule type" value="Genomic_DNA"/>
</dbReference>